<evidence type="ECO:0000313" key="1">
    <source>
        <dbReference type="EMBL" id="CAG8500551.1"/>
    </source>
</evidence>
<protein>
    <submittedName>
        <fullName evidence="1">9137_t:CDS:1</fullName>
    </submittedName>
</protein>
<accession>A0ACA9L0E6</accession>
<dbReference type="Proteomes" id="UP000789860">
    <property type="component" value="Unassembled WGS sequence"/>
</dbReference>
<reference evidence="1" key="1">
    <citation type="submission" date="2021-06" db="EMBL/GenBank/DDBJ databases">
        <authorList>
            <person name="Kallberg Y."/>
            <person name="Tangrot J."/>
            <person name="Rosling A."/>
        </authorList>
    </citation>
    <scope>NUCLEOTIDE SEQUENCE</scope>
    <source>
        <strain evidence="1">AU212A</strain>
    </source>
</reference>
<organism evidence="1 2">
    <name type="scientific">Scutellospora calospora</name>
    <dbReference type="NCBI Taxonomy" id="85575"/>
    <lineage>
        <taxon>Eukaryota</taxon>
        <taxon>Fungi</taxon>
        <taxon>Fungi incertae sedis</taxon>
        <taxon>Mucoromycota</taxon>
        <taxon>Glomeromycotina</taxon>
        <taxon>Glomeromycetes</taxon>
        <taxon>Diversisporales</taxon>
        <taxon>Gigasporaceae</taxon>
        <taxon>Scutellospora</taxon>
    </lineage>
</organism>
<feature type="non-terminal residue" evidence="1">
    <location>
        <position position="1"/>
    </location>
</feature>
<sequence>QVYMEYNIRSNDNDVNDIILTSLKDLDNIFFVEHSDSENEKDNEKLDNEELKYGLEECVHGNTSRAPKNMNRIELSYDIACDVYQFLKNYSNIYGMPSPGRHFSKISMPIVFIPTSYTYASVYHDYVRAYKDKHGEDTRVIAEFIFINIWKALILSLQFMSPKFDLCETCETMKIDIQHATQYEKKVELTESYIAHLNRAQQERDYYNNNIISAVEDGKRNPNLTEAPILFKTFDEDEYKSNTIHSFIFDVNTLLPIISTRPLSLKRQEELYKEIVPYVDIPFCDITCPKPNRIDENLSET</sequence>
<comment type="caution">
    <text evidence="1">The sequence shown here is derived from an EMBL/GenBank/DDBJ whole genome shotgun (WGS) entry which is preliminary data.</text>
</comment>
<dbReference type="EMBL" id="CAJVPM010003373">
    <property type="protein sequence ID" value="CAG8500551.1"/>
    <property type="molecule type" value="Genomic_DNA"/>
</dbReference>
<name>A0ACA9L0E6_9GLOM</name>
<gene>
    <name evidence="1" type="ORF">SCALOS_LOCUS3222</name>
</gene>
<proteinExistence type="predicted"/>
<keyword evidence="2" id="KW-1185">Reference proteome</keyword>
<evidence type="ECO:0000313" key="2">
    <source>
        <dbReference type="Proteomes" id="UP000789860"/>
    </source>
</evidence>